<keyword evidence="2" id="KW-0597">Phosphoprotein</keyword>
<organism evidence="4 5">
    <name type="scientific">Thioalkalivibrio denitrificans</name>
    <dbReference type="NCBI Taxonomy" id="108003"/>
    <lineage>
        <taxon>Bacteria</taxon>
        <taxon>Pseudomonadati</taxon>
        <taxon>Pseudomonadota</taxon>
        <taxon>Gammaproteobacteria</taxon>
        <taxon>Chromatiales</taxon>
        <taxon>Ectothiorhodospiraceae</taxon>
        <taxon>Thioalkalivibrio</taxon>
    </lineage>
</organism>
<dbReference type="GO" id="GO:0016791">
    <property type="term" value="F:phosphatase activity"/>
    <property type="evidence" value="ECO:0007669"/>
    <property type="project" value="TreeGrafter"/>
</dbReference>
<dbReference type="PANTHER" id="PTHR43156">
    <property type="entry name" value="STAGE II SPORULATION PROTEIN E-RELATED"/>
    <property type="match status" value="1"/>
</dbReference>
<dbReference type="InterPro" id="IPR036890">
    <property type="entry name" value="HATPase_C_sf"/>
</dbReference>
<protein>
    <submittedName>
        <fullName evidence="4">Serine/threonine protein phosphatase</fullName>
    </submittedName>
</protein>
<accession>A0A1V3NGQ5</accession>
<feature type="modified residue" description="4-aspartylphosphate" evidence="2">
    <location>
        <position position="66"/>
    </location>
</feature>
<dbReference type="SUPFAM" id="SSF52172">
    <property type="entry name" value="CheY-like"/>
    <property type="match status" value="1"/>
</dbReference>
<dbReference type="AlphaFoldDB" id="A0A1V3NGQ5"/>
<dbReference type="Pfam" id="PF00072">
    <property type="entry name" value="Response_reg"/>
    <property type="match status" value="1"/>
</dbReference>
<gene>
    <name evidence="4" type="ORF">B1C78_09115</name>
</gene>
<proteinExistence type="predicted"/>
<dbReference type="PANTHER" id="PTHR43156:SF2">
    <property type="entry name" value="STAGE II SPORULATION PROTEIN E"/>
    <property type="match status" value="1"/>
</dbReference>
<dbReference type="EMBL" id="MVBK01000049">
    <property type="protein sequence ID" value="OOG24235.1"/>
    <property type="molecule type" value="Genomic_DNA"/>
</dbReference>
<evidence type="ECO:0000313" key="4">
    <source>
        <dbReference type="EMBL" id="OOG24235.1"/>
    </source>
</evidence>
<dbReference type="Gene3D" id="3.40.50.2300">
    <property type="match status" value="1"/>
</dbReference>
<dbReference type="GO" id="GO:0000160">
    <property type="term" value="P:phosphorelay signal transduction system"/>
    <property type="evidence" value="ECO:0007669"/>
    <property type="project" value="InterPro"/>
</dbReference>
<dbReference type="CDD" id="cd16936">
    <property type="entry name" value="HATPase_RsbW-like"/>
    <property type="match status" value="1"/>
</dbReference>
<dbReference type="InterPro" id="IPR003594">
    <property type="entry name" value="HATPase_dom"/>
</dbReference>
<feature type="domain" description="Response regulatory" evidence="3">
    <location>
        <begin position="17"/>
        <end position="133"/>
    </location>
</feature>
<dbReference type="SMART" id="SM00448">
    <property type="entry name" value="REC"/>
    <property type="match status" value="1"/>
</dbReference>
<dbReference type="Gene3D" id="3.30.565.10">
    <property type="entry name" value="Histidine kinase-like ATPase, C-terminal domain"/>
    <property type="match status" value="1"/>
</dbReference>
<dbReference type="Pfam" id="PF13581">
    <property type="entry name" value="HATPase_c_2"/>
    <property type="match status" value="1"/>
</dbReference>
<dbReference type="Gene3D" id="3.60.40.10">
    <property type="entry name" value="PPM-type phosphatase domain"/>
    <property type="match status" value="1"/>
</dbReference>
<dbReference type="PROSITE" id="PS50110">
    <property type="entry name" value="RESPONSE_REGULATORY"/>
    <property type="match status" value="1"/>
</dbReference>
<dbReference type="SMART" id="SM00331">
    <property type="entry name" value="PP2C_SIG"/>
    <property type="match status" value="1"/>
</dbReference>
<evidence type="ECO:0000259" key="3">
    <source>
        <dbReference type="PROSITE" id="PS50110"/>
    </source>
</evidence>
<dbReference type="InterPro" id="IPR036457">
    <property type="entry name" value="PPM-type-like_dom_sf"/>
</dbReference>
<comment type="caution">
    <text evidence="4">The sequence shown here is derived from an EMBL/GenBank/DDBJ whole genome shotgun (WGS) entry which is preliminary data.</text>
</comment>
<keyword evidence="5" id="KW-1185">Reference proteome</keyword>
<dbReference type="InterPro" id="IPR001932">
    <property type="entry name" value="PPM-type_phosphatase-like_dom"/>
</dbReference>
<evidence type="ECO:0000256" key="2">
    <source>
        <dbReference type="PROSITE-ProRule" id="PRU00169"/>
    </source>
</evidence>
<dbReference type="Pfam" id="PF07228">
    <property type="entry name" value="SpoIIE"/>
    <property type="match status" value="1"/>
</dbReference>
<sequence>MSPPPGNPPLPASSRGTALVVDDSPANRGLLEALLQREGFATVCAENGLEAVERFSADNVDMVFMDVMMPVMDGIEACRRIKALAGERFVPVIFLTALKDDDSMWRCTEAGGDDFLGKPFSFAALNSRVRAMERIRDLNRRLVEQHRMLTCAHERDLLEQQLAERIFNRVVAARNVATDRIGVLQRPATLFCGDLVLTAHLPDGGLRVLVGDFTGHGLGAAIGALPVTEIFHSMSWDGARDTDLLAEINRRLFELLPADRFMAACMATLPARDGELRFWNGGMPCALLSGPRGRRVLSSRSLPLGILPELPGDGALERVPVQGDERLLMVSDGLLEAEGLDGTMFGEAALYSLMETAVGGPLLPELVRTLDAHCAGVEQRDDITVVEIPMDGVSGPRAHGKGAGMTDGWRWSMEWADRRLVGAPAVLEALRPLGLLDGLEAHAGALEVIVSELYANALEHGLMRLPSTMKVDSDGFDAYYTERARRLAEGVRGSIALELSYEPLDDGGQLVVRISDSGRGFDPGTLVPVEEALLRPWGRGIALVRELCESLEFFAGGSLAEAVYRWQGSRAV</sequence>
<reference evidence="4 5" key="1">
    <citation type="submission" date="2017-02" db="EMBL/GenBank/DDBJ databases">
        <title>Genomic diversity within the haloalkaliphilic genus Thioalkalivibrio.</title>
        <authorList>
            <person name="Ahn A.-C."/>
            <person name="Meier-Kolthoff J."/>
            <person name="Overmars L."/>
            <person name="Richter M."/>
            <person name="Woyke T."/>
            <person name="Sorokin D.Y."/>
            <person name="Muyzer G."/>
        </authorList>
    </citation>
    <scope>NUCLEOTIDE SEQUENCE [LARGE SCALE GENOMIC DNA]</scope>
    <source>
        <strain evidence="4 5">ALJD</strain>
    </source>
</reference>
<evidence type="ECO:0000313" key="5">
    <source>
        <dbReference type="Proteomes" id="UP000189462"/>
    </source>
</evidence>
<evidence type="ECO:0000256" key="1">
    <source>
        <dbReference type="ARBA" id="ARBA00022801"/>
    </source>
</evidence>
<name>A0A1V3NGQ5_9GAMM</name>
<dbReference type="InterPro" id="IPR011006">
    <property type="entry name" value="CheY-like_superfamily"/>
</dbReference>
<keyword evidence="1" id="KW-0378">Hydrolase</keyword>
<dbReference type="STRING" id="108003.B1C78_09115"/>
<dbReference type="SUPFAM" id="SSF55874">
    <property type="entry name" value="ATPase domain of HSP90 chaperone/DNA topoisomerase II/histidine kinase"/>
    <property type="match status" value="1"/>
</dbReference>
<dbReference type="OrthoDB" id="9811749at2"/>
<dbReference type="InterPro" id="IPR052016">
    <property type="entry name" value="Bact_Sigma-Reg"/>
</dbReference>
<dbReference type="Proteomes" id="UP000189462">
    <property type="component" value="Unassembled WGS sequence"/>
</dbReference>
<dbReference type="InterPro" id="IPR001789">
    <property type="entry name" value="Sig_transdc_resp-reg_receiver"/>
</dbReference>